<feature type="transmembrane region" description="Helical" evidence="2">
    <location>
        <begin position="42"/>
        <end position="62"/>
    </location>
</feature>
<reference evidence="4 5" key="1">
    <citation type="submission" date="2021-01" db="EMBL/GenBank/DDBJ databases">
        <title>Whole genome shotgun sequence of Actinoplanes palleronii NBRC 14916.</title>
        <authorList>
            <person name="Komaki H."/>
            <person name="Tamura T."/>
        </authorList>
    </citation>
    <scope>NUCLEOTIDE SEQUENCE [LARGE SCALE GENOMIC DNA]</scope>
    <source>
        <strain evidence="4 5">NBRC 14916</strain>
    </source>
</reference>
<comment type="caution">
    <text evidence="4">The sequence shown here is derived from an EMBL/GenBank/DDBJ whole genome shotgun (WGS) entry which is preliminary data.</text>
</comment>
<sequence>MGTVTDKLPEVPPAYQPPTTVPLAPWEPPLVETGPPQTKRGLATLVITLGLLLCLGAVVLAIRLWPQSKNETSPAAVTATAPVPEATVPEATAPEVAATGLPELPALPASAEQDLEDATDGTSTAIRFTNTTSATISVSWLNYDHNRTWYADLAPGQSYDQQTYTGHVWVITRTGGTALALYVATAAPAQATIRQ</sequence>
<name>A0ABQ4B9Y2_9ACTN</name>
<feature type="compositionally biased region" description="Pro residues" evidence="1">
    <location>
        <begin position="10"/>
        <end position="21"/>
    </location>
</feature>
<feature type="domain" description="von Hippel-Lindau disease tumour suppressor beta" evidence="3">
    <location>
        <begin position="125"/>
        <end position="171"/>
    </location>
</feature>
<dbReference type="EMBL" id="BOMS01000048">
    <property type="protein sequence ID" value="GIE67442.1"/>
    <property type="molecule type" value="Genomic_DNA"/>
</dbReference>
<evidence type="ECO:0000256" key="2">
    <source>
        <dbReference type="SAM" id="Phobius"/>
    </source>
</evidence>
<dbReference type="Proteomes" id="UP000624709">
    <property type="component" value="Unassembled WGS sequence"/>
</dbReference>
<dbReference type="SUPFAM" id="SSF49468">
    <property type="entry name" value="VHL"/>
    <property type="match status" value="1"/>
</dbReference>
<keyword evidence="2" id="KW-0472">Membrane</keyword>
<evidence type="ECO:0000256" key="1">
    <source>
        <dbReference type="SAM" id="MobiDB-lite"/>
    </source>
</evidence>
<dbReference type="InterPro" id="IPR036208">
    <property type="entry name" value="VHL_sf"/>
</dbReference>
<dbReference type="Pfam" id="PF01847">
    <property type="entry name" value="VHL"/>
    <property type="match status" value="1"/>
</dbReference>
<protein>
    <recommendedName>
        <fullName evidence="3">von Hippel-Lindau disease tumour suppressor beta domain-containing protein</fullName>
    </recommendedName>
</protein>
<dbReference type="InterPro" id="IPR024053">
    <property type="entry name" value="VHL_beta_dom"/>
</dbReference>
<evidence type="ECO:0000313" key="4">
    <source>
        <dbReference type="EMBL" id="GIE67442.1"/>
    </source>
</evidence>
<evidence type="ECO:0000259" key="3">
    <source>
        <dbReference type="Pfam" id="PF01847"/>
    </source>
</evidence>
<organism evidence="4 5">
    <name type="scientific">Actinoplanes palleronii</name>
    <dbReference type="NCBI Taxonomy" id="113570"/>
    <lineage>
        <taxon>Bacteria</taxon>
        <taxon>Bacillati</taxon>
        <taxon>Actinomycetota</taxon>
        <taxon>Actinomycetes</taxon>
        <taxon>Micromonosporales</taxon>
        <taxon>Micromonosporaceae</taxon>
        <taxon>Actinoplanes</taxon>
    </lineage>
</organism>
<dbReference type="Gene3D" id="2.60.40.780">
    <property type="entry name" value="von Hippel-Lindau disease tumour suppressor, beta domain"/>
    <property type="match status" value="1"/>
</dbReference>
<keyword evidence="5" id="KW-1185">Reference proteome</keyword>
<proteinExistence type="predicted"/>
<dbReference type="InterPro" id="IPR037140">
    <property type="entry name" value="VHL_beta_dom_sf"/>
</dbReference>
<evidence type="ECO:0000313" key="5">
    <source>
        <dbReference type="Proteomes" id="UP000624709"/>
    </source>
</evidence>
<feature type="region of interest" description="Disordered" evidence="1">
    <location>
        <begin position="1"/>
        <end position="21"/>
    </location>
</feature>
<gene>
    <name evidence="4" type="ORF">Apa02nite_035500</name>
</gene>
<accession>A0ABQ4B9Y2</accession>
<keyword evidence="2" id="KW-1133">Transmembrane helix</keyword>
<keyword evidence="2" id="KW-0812">Transmembrane</keyword>